<dbReference type="RefSeq" id="WP_184301436.1">
    <property type="nucleotide sequence ID" value="NZ_JACHLP010000006.1"/>
</dbReference>
<dbReference type="Pfam" id="PF13560">
    <property type="entry name" value="HTH_31"/>
    <property type="match status" value="1"/>
</dbReference>
<dbReference type="SUPFAM" id="SSF47413">
    <property type="entry name" value="lambda repressor-like DNA-binding domains"/>
    <property type="match status" value="1"/>
</dbReference>
<dbReference type="Gene3D" id="1.10.260.40">
    <property type="entry name" value="lambda repressor-like DNA-binding domains"/>
    <property type="match status" value="1"/>
</dbReference>
<dbReference type="PROSITE" id="PS50943">
    <property type="entry name" value="HTH_CROC1"/>
    <property type="match status" value="1"/>
</dbReference>
<protein>
    <submittedName>
        <fullName evidence="2">Transcriptional regulator with XRE-family HTH domain</fullName>
    </submittedName>
</protein>
<proteinExistence type="predicted"/>
<comment type="caution">
    <text evidence="2">The sequence shown here is derived from an EMBL/GenBank/DDBJ whole genome shotgun (WGS) entry which is preliminary data.</text>
</comment>
<evidence type="ECO:0000313" key="2">
    <source>
        <dbReference type="EMBL" id="MBB4844681.1"/>
    </source>
</evidence>
<sequence>MINQITTTSVLERQLLLQLGDRLKQHRKARRMGTVEMCERAGISRMTLAAIEGGSPSPSLGNYVRVMSVLGLSAELALLAGDTLQPAPAGSAAARSTRERPEVSIQVRAGHGGRSIQELQSLVLHEAAVQAIERDPALLGKAKATLDVWMGQAPESRSMSLWMEWQTILDHRRFKRVLGWTQRAKELRQASPLVTILTDSERQSVLSQVRGLKAGVVLGNPGGFGDEPMAGQP</sequence>
<dbReference type="InterPro" id="IPR001387">
    <property type="entry name" value="Cro/C1-type_HTH"/>
</dbReference>
<dbReference type="Proteomes" id="UP000562027">
    <property type="component" value="Unassembled WGS sequence"/>
</dbReference>
<evidence type="ECO:0000313" key="3">
    <source>
        <dbReference type="Proteomes" id="UP000562027"/>
    </source>
</evidence>
<dbReference type="InterPro" id="IPR010982">
    <property type="entry name" value="Lambda_DNA-bd_dom_sf"/>
</dbReference>
<dbReference type="AlphaFoldDB" id="A0A840LAA6"/>
<accession>A0A840LAA6</accession>
<dbReference type="CDD" id="cd00093">
    <property type="entry name" value="HTH_XRE"/>
    <property type="match status" value="1"/>
</dbReference>
<feature type="domain" description="HTH cro/C1-type" evidence="1">
    <location>
        <begin position="23"/>
        <end position="77"/>
    </location>
</feature>
<dbReference type="SMART" id="SM00530">
    <property type="entry name" value="HTH_XRE"/>
    <property type="match status" value="1"/>
</dbReference>
<dbReference type="GO" id="GO:0003677">
    <property type="term" value="F:DNA binding"/>
    <property type="evidence" value="ECO:0007669"/>
    <property type="project" value="InterPro"/>
</dbReference>
<organism evidence="2 3">
    <name type="scientific">Roseateles oligotrophus</name>
    <dbReference type="NCBI Taxonomy" id="1769250"/>
    <lineage>
        <taxon>Bacteria</taxon>
        <taxon>Pseudomonadati</taxon>
        <taxon>Pseudomonadota</taxon>
        <taxon>Betaproteobacteria</taxon>
        <taxon>Burkholderiales</taxon>
        <taxon>Sphaerotilaceae</taxon>
        <taxon>Roseateles</taxon>
    </lineage>
</organism>
<reference evidence="2 3" key="1">
    <citation type="submission" date="2020-08" db="EMBL/GenBank/DDBJ databases">
        <title>Functional genomics of gut bacteria from endangered species of beetles.</title>
        <authorList>
            <person name="Carlos-Shanley C."/>
        </authorList>
    </citation>
    <scope>NUCLEOTIDE SEQUENCE [LARGE SCALE GENOMIC DNA]</scope>
    <source>
        <strain evidence="2 3">S00239</strain>
    </source>
</reference>
<name>A0A840LAA6_9BURK</name>
<evidence type="ECO:0000259" key="1">
    <source>
        <dbReference type="PROSITE" id="PS50943"/>
    </source>
</evidence>
<keyword evidence="3" id="KW-1185">Reference proteome</keyword>
<gene>
    <name evidence="2" type="ORF">HNP55_003225</name>
</gene>
<dbReference type="EMBL" id="JACHLP010000006">
    <property type="protein sequence ID" value="MBB4844681.1"/>
    <property type="molecule type" value="Genomic_DNA"/>
</dbReference>